<dbReference type="PROSITE" id="PS50297">
    <property type="entry name" value="ANK_REP_REGION"/>
    <property type="match status" value="2"/>
</dbReference>
<comment type="caution">
    <text evidence="5">The sequence shown here is derived from an EMBL/GenBank/DDBJ whole genome shotgun (WGS) entry which is preliminary data.</text>
</comment>
<dbReference type="Gene3D" id="1.25.40.20">
    <property type="entry name" value="Ankyrin repeat-containing domain"/>
    <property type="match status" value="2"/>
</dbReference>
<feature type="region of interest" description="Disordered" evidence="4">
    <location>
        <begin position="212"/>
        <end position="239"/>
    </location>
</feature>
<organism evidence="5 6">
    <name type="scientific">Anthostomella pinea</name>
    <dbReference type="NCBI Taxonomy" id="933095"/>
    <lineage>
        <taxon>Eukaryota</taxon>
        <taxon>Fungi</taxon>
        <taxon>Dikarya</taxon>
        <taxon>Ascomycota</taxon>
        <taxon>Pezizomycotina</taxon>
        <taxon>Sordariomycetes</taxon>
        <taxon>Xylariomycetidae</taxon>
        <taxon>Xylariales</taxon>
        <taxon>Xylariaceae</taxon>
        <taxon>Anthostomella</taxon>
    </lineage>
</organism>
<name>A0AAI8V8Z9_9PEZI</name>
<feature type="repeat" description="ANK" evidence="3">
    <location>
        <begin position="408"/>
        <end position="440"/>
    </location>
</feature>
<dbReference type="SMART" id="SM00248">
    <property type="entry name" value="ANK"/>
    <property type="match status" value="14"/>
</dbReference>
<feature type="repeat" description="ANK" evidence="3">
    <location>
        <begin position="600"/>
        <end position="632"/>
    </location>
</feature>
<evidence type="ECO:0000313" key="6">
    <source>
        <dbReference type="Proteomes" id="UP001295740"/>
    </source>
</evidence>
<evidence type="ECO:0000256" key="1">
    <source>
        <dbReference type="ARBA" id="ARBA00022737"/>
    </source>
</evidence>
<feature type="compositionally biased region" description="Low complexity" evidence="4">
    <location>
        <begin position="269"/>
        <end position="282"/>
    </location>
</feature>
<dbReference type="AlphaFoldDB" id="A0AAI8V8Z9"/>
<dbReference type="EMBL" id="CAUWAG010000003">
    <property type="protein sequence ID" value="CAJ2500020.1"/>
    <property type="molecule type" value="Genomic_DNA"/>
</dbReference>
<evidence type="ECO:0000256" key="4">
    <source>
        <dbReference type="SAM" id="MobiDB-lite"/>
    </source>
</evidence>
<proteinExistence type="predicted"/>
<sequence length="914" mass="99539">MVADKLHTAALGHCHKATVLGNTIAIHMLEYLDSTTTTSPQDVNQLAHVFLEVCRIMWSIEVGLTQYSRNKQTLPPDMVGEFDKKFQTTHNDFQILDNWLSKSLHQSKGSKISRGWRRMFADNEVGKMTEALVRTKETLRMSALVFQWTVGEAKIKEQVGIGYTALAAALDQMDGAASVASMSKMNLAQPHVKEVHDGQLRPATLRPLVRQISSNTLSPNPFSPTGYPPRNDSYAQSGLSDPAAAESWADLREMIASSRVTTPSNHSVSTRSIITSPPTTAPTDILVDPRTISLAEFSNFSIDDDASALTLDSKPVKAVRLSADPGKMPRWSPRDTHGAEAPALRHSLLTAIQDRNSTMVEQLLDRGVSPEIGPDNHVPLKDAIAQRDPETVRLLLLFGAEPTTPDRDGVTPLFAAVEQSLVDIAATLLKYGADPNFTSSSNHESPFGVAIIKEHPQLIRLLLMYGANGNATLVDGETVLTKTISKTCNKLLVDLILEYGADANKKTNEGKTPLFEAITSGRPDIVTSLLDHKADPNLPGPKHMLWPATYQPPCLKILLARGADHKKTPGIMELATSINKIESVRMLLKAGVNPNAKKDGVYTPLCTSIRDDHADIFQLLLANGADPNVCSAEFPAFKCVTHFRPQYLAPLVAAGANLNSPKGIIETAVAFDNMEALKWLLEQGVSPNDKVPKTNATGLTTAIRENKPEMVGFLLSHGANPNIRGEDWPICMAVQHPTVLQRLLPALSQPRAFKGVVELACRSNQLESVKLLLAAGVSVEDRNGGVFSPLTTAIRERHKDIVHYLVEEAGADPNAPGEHLPLIKALRRYEEGDTEVIELLLAKGADPNKVYRGYNAVFQAIEMGDARILAMLVEKWGVDLTAVDDSDRTPVGVAESRGWDEGIEILQKAKKAVA</sequence>
<gene>
    <name evidence="5" type="ORF">KHLLAP_LOCUS488</name>
</gene>
<reference evidence="5" key="1">
    <citation type="submission" date="2023-10" db="EMBL/GenBank/DDBJ databases">
        <authorList>
            <person name="Hackl T."/>
        </authorList>
    </citation>
    <scope>NUCLEOTIDE SEQUENCE</scope>
</reference>
<keyword evidence="6" id="KW-1185">Reference proteome</keyword>
<dbReference type="PANTHER" id="PTHR24198">
    <property type="entry name" value="ANKYRIN REPEAT AND PROTEIN KINASE DOMAIN-CONTAINING PROTEIN"/>
    <property type="match status" value="1"/>
</dbReference>
<accession>A0AAI8V8Z9</accession>
<evidence type="ECO:0000256" key="2">
    <source>
        <dbReference type="ARBA" id="ARBA00023043"/>
    </source>
</evidence>
<feature type="region of interest" description="Disordered" evidence="4">
    <location>
        <begin position="260"/>
        <end position="282"/>
    </location>
</feature>
<keyword evidence="1" id="KW-0677">Repeat</keyword>
<feature type="repeat" description="ANK" evidence="3">
    <location>
        <begin position="509"/>
        <end position="541"/>
    </location>
</feature>
<protein>
    <submittedName>
        <fullName evidence="5">Uu.00g028730.m01.CDS01</fullName>
    </submittedName>
</protein>
<evidence type="ECO:0000313" key="5">
    <source>
        <dbReference type="EMBL" id="CAJ2500020.1"/>
    </source>
</evidence>
<dbReference type="SUPFAM" id="SSF48403">
    <property type="entry name" value="Ankyrin repeat"/>
    <property type="match status" value="2"/>
</dbReference>
<dbReference type="PANTHER" id="PTHR24198:SF165">
    <property type="entry name" value="ANKYRIN REPEAT-CONTAINING PROTEIN-RELATED"/>
    <property type="match status" value="1"/>
</dbReference>
<keyword evidence="2 3" id="KW-0040">ANK repeat</keyword>
<evidence type="ECO:0000256" key="3">
    <source>
        <dbReference type="PROSITE-ProRule" id="PRU00023"/>
    </source>
</evidence>
<feature type="repeat" description="ANK" evidence="3">
    <location>
        <begin position="694"/>
        <end position="726"/>
    </location>
</feature>
<dbReference type="Proteomes" id="UP001295740">
    <property type="component" value="Unassembled WGS sequence"/>
</dbReference>
<dbReference type="Pfam" id="PF00023">
    <property type="entry name" value="Ank"/>
    <property type="match status" value="1"/>
</dbReference>
<dbReference type="InterPro" id="IPR002110">
    <property type="entry name" value="Ankyrin_rpt"/>
</dbReference>
<dbReference type="InterPro" id="IPR036770">
    <property type="entry name" value="Ankyrin_rpt-contain_sf"/>
</dbReference>
<dbReference type="Pfam" id="PF12796">
    <property type="entry name" value="Ank_2"/>
    <property type="match status" value="4"/>
</dbReference>
<dbReference type="PROSITE" id="PS50088">
    <property type="entry name" value="ANK_REPEAT"/>
    <property type="match status" value="4"/>
</dbReference>